<evidence type="ECO:0000256" key="1">
    <source>
        <dbReference type="SAM" id="MobiDB-lite"/>
    </source>
</evidence>
<organism evidence="3 4">
    <name type="scientific">Wickerhamomyces anomalus (strain ATCC 58044 / CBS 1984 / NCYC 433 / NRRL Y-366-8)</name>
    <name type="common">Yeast</name>
    <name type="synonym">Hansenula anomala</name>
    <dbReference type="NCBI Taxonomy" id="683960"/>
    <lineage>
        <taxon>Eukaryota</taxon>
        <taxon>Fungi</taxon>
        <taxon>Dikarya</taxon>
        <taxon>Ascomycota</taxon>
        <taxon>Saccharomycotina</taxon>
        <taxon>Saccharomycetes</taxon>
        <taxon>Phaffomycetales</taxon>
        <taxon>Wickerhamomycetaceae</taxon>
        <taxon>Wickerhamomyces</taxon>
    </lineage>
</organism>
<proteinExistence type="predicted"/>
<evidence type="ECO:0000313" key="3">
    <source>
        <dbReference type="EMBL" id="ODQ62362.1"/>
    </source>
</evidence>
<accession>A0A1E3PBN0</accession>
<feature type="region of interest" description="Disordered" evidence="1">
    <location>
        <begin position="477"/>
        <end position="527"/>
    </location>
</feature>
<keyword evidence="4" id="KW-1185">Reference proteome</keyword>
<feature type="compositionally biased region" description="Acidic residues" evidence="1">
    <location>
        <begin position="481"/>
        <end position="503"/>
    </location>
</feature>
<dbReference type="InterPro" id="IPR014840">
    <property type="entry name" value="HRD"/>
</dbReference>
<feature type="compositionally biased region" description="Polar residues" evidence="1">
    <location>
        <begin position="376"/>
        <end position="385"/>
    </location>
</feature>
<feature type="region of interest" description="Disordered" evidence="1">
    <location>
        <begin position="77"/>
        <end position="426"/>
    </location>
</feature>
<gene>
    <name evidence="3" type="ORF">WICANDRAFT_60422</name>
</gene>
<dbReference type="Pfam" id="PF08729">
    <property type="entry name" value="HUN"/>
    <property type="match status" value="1"/>
</dbReference>
<reference evidence="3 4" key="1">
    <citation type="journal article" date="2016" name="Proc. Natl. Acad. Sci. U.S.A.">
        <title>Comparative genomics of biotechnologically important yeasts.</title>
        <authorList>
            <person name="Riley R."/>
            <person name="Haridas S."/>
            <person name="Wolfe K.H."/>
            <person name="Lopes M.R."/>
            <person name="Hittinger C.T."/>
            <person name="Goeker M."/>
            <person name="Salamov A.A."/>
            <person name="Wisecaver J.H."/>
            <person name="Long T.M."/>
            <person name="Calvey C.H."/>
            <person name="Aerts A.L."/>
            <person name="Barry K.W."/>
            <person name="Choi C."/>
            <person name="Clum A."/>
            <person name="Coughlan A.Y."/>
            <person name="Deshpande S."/>
            <person name="Douglass A.P."/>
            <person name="Hanson S.J."/>
            <person name="Klenk H.-P."/>
            <person name="LaButti K.M."/>
            <person name="Lapidus A."/>
            <person name="Lindquist E.A."/>
            <person name="Lipzen A.M."/>
            <person name="Meier-Kolthoff J.P."/>
            <person name="Ohm R.A."/>
            <person name="Otillar R.P."/>
            <person name="Pangilinan J.L."/>
            <person name="Peng Y."/>
            <person name="Rokas A."/>
            <person name="Rosa C.A."/>
            <person name="Scheuner C."/>
            <person name="Sibirny A.A."/>
            <person name="Slot J.C."/>
            <person name="Stielow J.B."/>
            <person name="Sun H."/>
            <person name="Kurtzman C.P."/>
            <person name="Blackwell M."/>
            <person name="Grigoriev I.V."/>
            <person name="Jeffries T.W."/>
        </authorList>
    </citation>
    <scope>NUCLEOTIDE SEQUENCE [LARGE SCALE GENOMIC DNA]</scope>
    <source>
        <strain evidence="4">ATCC 58044 / CBS 1984 / NCYC 433 / NRRL Y-366-8</strain>
    </source>
</reference>
<feature type="compositionally biased region" description="Basic and acidic residues" evidence="1">
    <location>
        <begin position="220"/>
        <end position="232"/>
    </location>
</feature>
<feature type="compositionally biased region" description="Polar residues" evidence="1">
    <location>
        <begin position="407"/>
        <end position="416"/>
    </location>
</feature>
<protein>
    <recommendedName>
        <fullName evidence="2">Hpc2-related domain-containing protein</fullName>
    </recommendedName>
</protein>
<dbReference type="AlphaFoldDB" id="A0A1E3PBN0"/>
<feature type="compositionally biased region" description="Basic and acidic residues" evidence="1">
    <location>
        <begin position="83"/>
        <end position="92"/>
    </location>
</feature>
<feature type="compositionally biased region" description="Basic and acidic residues" evidence="1">
    <location>
        <begin position="117"/>
        <end position="129"/>
    </location>
</feature>
<dbReference type="RefSeq" id="XP_019041569.1">
    <property type="nucleotide sequence ID" value="XM_019182989.1"/>
</dbReference>
<feature type="compositionally biased region" description="Low complexity" evidence="1">
    <location>
        <begin position="309"/>
        <end position="335"/>
    </location>
</feature>
<evidence type="ECO:0000259" key="2">
    <source>
        <dbReference type="Pfam" id="PF08729"/>
    </source>
</evidence>
<feature type="region of interest" description="Disordered" evidence="1">
    <location>
        <begin position="1"/>
        <end position="63"/>
    </location>
</feature>
<feature type="region of interest" description="Disordered" evidence="1">
    <location>
        <begin position="576"/>
        <end position="601"/>
    </location>
</feature>
<feature type="domain" description="Hpc2-related" evidence="2">
    <location>
        <begin position="514"/>
        <end position="552"/>
    </location>
</feature>
<dbReference type="Proteomes" id="UP000094112">
    <property type="component" value="Unassembled WGS sequence"/>
</dbReference>
<feature type="compositionally biased region" description="Basic and acidic residues" evidence="1">
    <location>
        <begin position="149"/>
        <end position="172"/>
    </location>
</feature>
<evidence type="ECO:0000313" key="4">
    <source>
        <dbReference type="Proteomes" id="UP000094112"/>
    </source>
</evidence>
<sequence>MAKKGISISSLLGPKDSKESDDDLVPISSSEMESSPKKKVVVHPETHEVITIDDSDDSGPELLTQDKFEADASNIIGTPSTLKKTDSGKIDIKSMLASNENTETEKPAPKKRKPRAAKKEAEPKPEPKKRAPRGSKKKAAEEAAAAKAKAAEEASIEEDKKGKEEESKDKPASKKKGKASTNATTTEDDKAAPPGNNSKEPSPKDQPVATTTTEPQNNEKVVEAPKDTKPTEKPIPILNEIAKKSSSFPETPAKEHSYVSPGPPVSSPYVLQSQNDPKLPKPNDIKSLINTENEHRIQLLPSPIPNNNPPTANNNPLTNTSAPITSNNTTTNTTPKPKPKAQKKPSITTDNKEVKPKGKPGPKKKDDKQETPAPLTFNQIQNQNLLKPDPKANQSLPSPEIVEVQKSPAQETTPQPEATKPTEPIIALHVPLKPPNAQNSPDTIEQVGATQVVFNVLKMAEDKYGWKNLHPEASKYALELMNDEDIDDDDDDEDDEKEEEEPEPQQRIDGRRLQKGKPKIGQYDKEDPFIDDSEMIWEEQRASTKDGFFVFYGPLVEEGKSAKIERADGTIKRNRKRVAGTSNVNAGNAKRRATNSKQTTPKLLVPIAPAAGNAVPANPTNVDIAPKV</sequence>
<feature type="compositionally biased region" description="Polar residues" evidence="1">
    <location>
        <begin position="208"/>
        <end position="219"/>
    </location>
</feature>
<dbReference type="OrthoDB" id="5576775at2759"/>
<dbReference type="GeneID" id="30200235"/>
<dbReference type="STRING" id="683960.A0A1E3PBN0"/>
<name>A0A1E3PBN0_WICAA</name>
<dbReference type="EMBL" id="KV454208">
    <property type="protein sequence ID" value="ODQ62362.1"/>
    <property type="molecule type" value="Genomic_DNA"/>
</dbReference>